<dbReference type="Proteomes" id="UP000585226">
    <property type="component" value="Unassembled WGS sequence"/>
</dbReference>
<accession>A0A7Y8FZT9</accession>
<proteinExistence type="predicted"/>
<dbReference type="EMBL" id="JACASD010000023">
    <property type="protein sequence ID" value="NWE88591.1"/>
    <property type="molecule type" value="Genomic_DNA"/>
</dbReference>
<name>A0A7Y8FZT9_9PSED</name>
<organism evidence="2 3">
    <name type="scientific">Pseudomonas reactans</name>
    <dbReference type="NCBI Taxonomy" id="117680"/>
    <lineage>
        <taxon>Bacteria</taxon>
        <taxon>Pseudomonadati</taxon>
        <taxon>Pseudomonadota</taxon>
        <taxon>Gammaproteobacteria</taxon>
        <taxon>Pseudomonadales</taxon>
        <taxon>Pseudomonadaceae</taxon>
        <taxon>Pseudomonas</taxon>
    </lineage>
</organism>
<reference evidence="2 3" key="1">
    <citation type="submission" date="2020-04" db="EMBL/GenBank/DDBJ databases">
        <title>Molecular characterization of pseudomonads from Agaricus bisporus reveal novel blotch 2 pathogens in Western Europe.</title>
        <authorList>
            <person name="Taparia T."/>
            <person name="Krijger M."/>
            <person name="Haynes E."/>
            <person name="Elpinstone J.G."/>
            <person name="Noble R."/>
            <person name="Van Der Wolf J."/>
        </authorList>
    </citation>
    <scope>NUCLEOTIDE SEQUENCE [LARGE SCALE GENOMIC DNA]</scope>
    <source>
        <strain evidence="2 3">P8021</strain>
    </source>
</reference>
<dbReference type="AlphaFoldDB" id="A0A7Y8FZT9"/>
<feature type="chain" id="PRO_5031571105" evidence="1">
    <location>
        <begin position="22"/>
        <end position="207"/>
    </location>
</feature>
<evidence type="ECO:0000256" key="1">
    <source>
        <dbReference type="SAM" id="SignalP"/>
    </source>
</evidence>
<evidence type="ECO:0000313" key="3">
    <source>
        <dbReference type="Proteomes" id="UP000585226"/>
    </source>
</evidence>
<gene>
    <name evidence="2" type="ORF">HX893_10635</name>
</gene>
<evidence type="ECO:0000313" key="2">
    <source>
        <dbReference type="EMBL" id="NWE88591.1"/>
    </source>
</evidence>
<dbReference type="InterPro" id="IPR010546">
    <property type="entry name" value="DUF1120"/>
</dbReference>
<comment type="caution">
    <text evidence="2">The sequence shown here is derived from an EMBL/GenBank/DDBJ whole genome shotgun (WGS) entry which is preliminary data.</text>
</comment>
<keyword evidence="1" id="KW-0732">Signal</keyword>
<sequence>MRITHHLLITALLASAGHAVAASSVDLSVKGSITPSACTPSMSSSGTVDYGKLSVKDLNADKITRMPPEYLQLRVACDAATLFAIQGHDNRAGSSPHDEGNYGLGLINGDEKLGSFYVNLSAAVADDVPSRFITSHDGGETWNPWAGGGLWVGGTTAVADNSSFTPLATKVLTAEMEIRSLIEPTNKLTLTEEVPIDGSVAVTVKYL</sequence>
<dbReference type="Pfam" id="PF06551">
    <property type="entry name" value="DUF1120"/>
    <property type="match status" value="1"/>
</dbReference>
<dbReference type="RefSeq" id="WP_177111079.1">
    <property type="nucleotide sequence ID" value="NZ_JACASD010000023.1"/>
</dbReference>
<protein>
    <submittedName>
        <fullName evidence="2">DUF1120 domain-containing protein</fullName>
    </submittedName>
</protein>
<feature type="signal peptide" evidence="1">
    <location>
        <begin position="1"/>
        <end position="21"/>
    </location>
</feature>